<organism evidence="1 2">
    <name type="scientific">Priestia koreensis</name>
    <dbReference type="NCBI Taxonomy" id="284581"/>
    <lineage>
        <taxon>Bacteria</taxon>
        <taxon>Bacillati</taxon>
        <taxon>Bacillota</taxon>
        <taxon>Bacilli</taxon>
        <taxon>Bacillales</taxon>
        <taxon>Bacillaceae</taxon>
        <taxon>Priestia</taxon>
    </lineage>
</organism>
<dbReference type="STRING" id="284581.AMD01_16625"/>
<dbReference type="AlphaFoldDB" id="A0A0M0KVC9"/>
<comment type="caution">
    <text evidence="1">The sequence shown here is derived from an EMBL/GenBank/DDBJ whole genome shotgun (WGS) entry which is preliminary data.</text>
</comment>
<dbReference type="Pfam" id="PF16147">
    <property type="entry name" value="DUF4855"/>
    <property type="match status" value="1"/>
</dbReference>
<evidence type="ECO:0008006" key="3">
    <source>
        <dbReference type="Google" id="ProtNLM"/>
    </source>
</evidence>
<sequence>MSTRPYGFQTPEELNIHNHICILPFGEYGSETLEYEWSMEELRPYQFYLVNNEPVDRMFTSFIFNAYEGRKGYSIHPMYAGFEQLAQKEDWNFILDRYFTKGYNFDALSLNTPFAQYTDVWITIPYPLTFQENFGMINGRFYNFKSPADRLDAVKWWIDTFLARWNSSFHLHDKLRLKGFVWQRGTIPKEDEELVKASVQYVRSKQLLSMWLPYLNGYGCYDITSFEFDVASASANYYGNTEISSEYIMHVTNYAKYHRTGVQMIAGKGPTFNATHITDYIDGASTYEYDKALIVCDFANQNLRDLYYSNPSLYQSLYSFLKS</sequence>
<protein>
    <recommendedName>
        <fullName evidence="3">DUF4855 domain-containing protein</fullName>
    </recommendedName>
</protein>
<dbReference type="InterPro" id="IPR032329">
    <property type="entry name" value="DUF4855"/>
</dbReference>
<evidence type="ECO:0000313" key="1">
    <source>
        <dbReference type="EMBL" id="KOO42769.1"/>
    </source>
</evidence>
<evidence type="ECO:0000313" key="2">
    <source>
        <dbReference type="Proteomes" id="UP000037558"/>
    </source>
</evidence>
<dbReference type="Proteomes" id="UP000037558">
    <property type="component" value="Unassembled WGS sequence"/>
</dbReference>
<dbReference type="PATRIC" id="fig|284581.3.peg.2827"/>
<keyword evidence="2" id="KW-1185">Reference proteome</keyword>
<name>A0A0M0KVC9_9BACI</name>
<accession>A0A0M0KVC9</accession>
<proteinExistence type="predicted"/>
<dbReference type="RefSeq" id="WP_053402567.1">
    <property type="nucleotide sequence ID" value="NZ_LILC01000023.1"/>
</dbReference>
<gene>
    <name evidence="1" type="ORF">AMD01_16625</name>
</gene>
<reference evidence="2" key="1">
    <citation type="submission" date="2015-08" db="EMBL/GenBank/DDBJ databases">
        <title>Fjat-14210 dsm16467.</title>
        <authorList>
            <person name="Liu B."/>
            <person name="Wang J."/>
            <person name="Zhu Y."/>
            <person name="Liu G."/>
            <person name="Chen Q."/>
            <person name="Chen Z."/>
            <person name="Lan J."/>
            <person name="Che J."/>
            <person name="Ge C."/>
            <person name="Shi H."/>
            <person name="Pan Z."/>
            <person name="Liu X."/>
        </authorList>
    </citation>
    <scope>NUCLEOTIDE SEQUENCE [LARGE SCALE GENOMIC DNA]</scope>
    <source>
        <strain evidence="2">DSM 16467</strain>
    </source>
</reference>
<dbReference type="EMBL" id="LILC01000023">
    <property type="protein sequence ID" value="KOO42769.1"/>
    <property type="molecule type" value="Genomic_DNA"/>
</dbReference>